<dbReference type="InterPro" id="IPR004443">
    <property type="entry name" value="YjeF_N_dom"/>
</dbReference>
<evidence type="ECO:0000256" key="15">
    <source>
        <dbReference type="ARBA" id="ARBA00023239"/>
    </source>
</evidence>
<dbReference type="Pfam" id="PF03853">
    <property type="entry name" value="YjeF_N"/>
    <property type="match status" value="1"/>
</dbReference>
<evidence type="ECO:0000256" key="8">
    <source>
        <dbReference type="ARBA" id="ARBA00022723"/>
    </source>
</evidence>
<dbReference type="PANTHER" id="PTHR12592">
    <property type="entry name" value="ATP-DEPENDENT (S)-NAD(P)H-HYDRATE DEHYDRATASE FAMILY MEMBER"/>
    <property type="match status" value="1"/>
</dbReference>
<evidence type="ECO:0000256" key="6">
    <source>
        <dbReference type="ARBA" id="ARBA00012228"/>
    </source>
</evidence>
<dbReference type="AlphaFoldDB" id="J9GF74"/>
<keyword evidence="11" id="KW-0521">NADP</keyword>
<comment type="cofactor">
    <cofactor evidence="3">
        <name>K(+)</name>
        <dbReference type="ChEBI" id="CHEBI:29103"/>
    </cofactor>
</comment>
<dbReference type="InterPro" id="IPR017953">
    <property type="entry name" value="Carbohydrate_kinase_pred_CS"/>
</dbReference>
<sequence length="507" mass="54953">MKIITSTQLKEWDKYTITHEPIASIDLMERAACALTGAITSRWDTSHPMVVFAGPGNNGGDALAVARLLSQQQYTVEVYLFNTKGQLSDECQTNLDRLKQCGSVYFTEVSTRFDPPALTEQHVVVDGLFGSGLNKPLNGGFAAVVKYINASKAQVVAIDVPSGLMCEDNTYNVRANILHADLTLSIQAPKLAFLFPENEDIVGEWKLLDIGLNSEFVDQAHSSFFITEEAEMRALLKPRKRFSHKGTFGHALLIAGSYGMAGASILATRACLRSGVGRVTVHVPIYNHDLLQTTVPEAIVQTDIHERYFAQPADTDPYQALAIGPGLGQEGDTALALMEQIQGCPIPLVLDADALNILSSHRNWISRIPKQSILTPHLKELEGLIGKCMDTYERLNKVKELAAYLQSYIVVKGAWTAVVTPEGNCYFNPTGNPGMATAGSGDVLTGILAALLAQGYTQEEACRLGVYAHGLAGDLAAKEKGGMGMQASDLIEALPQTWKYLSEPIQA</sequence>
<evidence type="ECO:0000256" key="1">
    <source>
        <dbReference type="ARBA" id="ARBA00000013"/>
    </source>
</evidence>
<keyword evidence="8" id="KW-0479">Metal-binding</keyword>
<reference evidence="23" key="1">
    <citation type="journal article" date="2012" name="PLoS ONE">
        <title>Gene sets for utilization of primary and secondary nutrition supplies in the distal gut of endangered iberian lynx.</title>
        <authorList>
            <person name="Alcaide M."/>
            <person name="Messina E."/>
            <person name="Richter M."/>
            <person name="Bargiela R."/>
            <person name="Peplies J."/>
            <person name="Huws S.A."/>
            <person name="Newbold C.J."/>
            <person name="Golyshin P.N."/>
            <person name="Simon M.A."/>
            <person name="Lopez G."/>
            <person name="Yakimov M.M."/>
            <person name="Ferrer M."/>
        </authorList>
    </citation>
    <scope>NUCLEOTIDE SEQUENCE</scope>
</reference>
<keyword evidence="23" id="KW-0808">Transferase</keyword>
<dbReference type="Pfam" id="PF01256">
    <property type="entry name" value="Carb_kinase"/>
    <property type="match status" value="1"/>
</dbReference>
<comment type="catalytic activity">
    <reaction evidence="1">
        <text>(6R)-NADHX = (6S)-NADHX</text>
        <dbReference type="Rhea" id="RHEA:32215"/>
        <dbReference type="ChEBI" id="CHEBI:64074"/>
        <dbReference type="ChEBI" id="CHEBI:64075"/>
        <dbReference type="EC" id="5.1.99.6"/>
    </reaction>
</comment>
<evidence type="ECO:0000256" key="7">
    <source>
        <dbReference type="ARBA" id="ARBA00013129"/>
    </source>
</evidence>
<dbReference type="NCBIfam" id="TIGR00196">
    <property type="entry name" value="yjeF_cterm"/>
    <property type="match status" value="1"/>
</dbReference>
<proteinExistence type="inferred from homology"/>
<evidence type="ECO:0000259" key="21">
    <source>
        <dbReference type="PROSITE" id="PS51383"/>
    </source>
</evidence>
<evidence type="ECO:0000256" key="13">
    <source>
        <dbReference type="ARBA" id="ARBA00023027"/>
    </source>
</evidence>
<evidence type="ECO:0000256" key="9">
    <source>
        <dbReference type="ARBA" id="ARBA00022741"/>
    </source>
</evidence>
<evidence type="ECO:0000256" key="19">
    <source>
        <dbReference type="ARBA" id="ARBA00048238"/>
    </source>
</evidence>
<keyword evidence="10" id="KW-0067">ATP-binding</keyword>
<dbReference type="InterPro" id="IPR000631">
    <property type="entry name" value="CARKD"/>
</dbReference>
<dbReference type="EC" id="5.1.99.6" evidence="6"/>
<comment type="caution">
    <text evidence="23">The sequence shown here is derived from an EMBL/GenBank/DDBJ whole genome shotgun (WGS) entry which is preliminary data.</text>
</comment>
<dbReference type="PANTHER" id="PTHR12592:SF0">
    <property type="entry name" value="ATP-DEPENDENT (S)-NAD(P)H-HYDRATE DEHYDRATASE"/>
    <property type="match status" value="1"/>
</dbReference>
<dbReference type="InterPro" id="IPR036652">
    <property type="entry name" value="YjeF_N_dom_sf"/>
</dbReference>
<dbReference type="Gene3D" id="3.40.50.10260">
    <property type="entry name" value="YjeF N-terminal domain"/>
    <property type="match status" value="1"/>
</dbReference>
<keyword evidence="23" id="KW-0418">Kinase</keyword>
<evidence type="ECO:0000256" key="10">
    <source>
        <dbReference type="ARBA" id="ARBA00022840"/>
    </source>
</evidence>
<dbReference type="PROSITE" id="PS51383">
    <property type="entry name" value="YJEF_C_3"/>
    <property type="match status" value="1"/>
</dbReference>
<protein>
    <recommendedName>
        <fullName evidence="18">Nicotinamide nucleotide repair protein</fullName>
        <ecNumber evidence="7">4.2.1.136</ecNumber>
        <ecNumber evidence="6">5.1.99.6</ecNumber>
    </recommendedName>
</protein>
<dbReference type="InterPro" id="IPR029056">
    <property type="entry name" value="Ribokinase-like"/>
</dbReference>
<evidence type="ECO:0000259" key="22">
    <source>
        <dbReference type="PROSITE" id="PS51385"/>
    </source>
</evidence>
<dbReference type="GO" id="GO:0052855">
    <property type="term" value="F:ADP-dependent NAD(P)H-hydrate dehydratase activity"/>
    <property type="evidence" value="ECO:0007669"/>
    <property type="project" value="UniProtKB-EC"/>
</dbReference>
<dbReference type="NCBIfam" id="TIGR00197">
    <property type="entry name" value="yjeF_nterm"/>
    <property type="match status" value="1"/>
</dbReference>
<keyword evidence="9" id="KW-0547">Nucleotide-binding</keyword>
<keyword evidence="15" id="KW-0456">Lyase</keyword>
<feature type="domain" description="YjeF C-terminal" evidence="21">
    <location>
        <begin position="228"/>
        <end position="501"/>
    </location>
</feature>
<dbReference type="SUPFAM" id="SSF64153">
    <property type="entry name" value="YjeF N-terminal domain-like"/>
    <property type="match status" value="1"/>
</dbReference>
<evidence type="ECO:0000256" key="14">
    <source>
        <dbReference type="ARBA" id="ARBA00023235"/>
    </source>
</evidence>
<comment type="function">
    <text evidence="17">Bifunctional enzyme that catalyzes the epimerization of the S- and R-forms of NAD(P)HX and the dehydration of the S-form of NAD(P)HX at the expense of ADP, which is converted to AMP. This allows the repair of both epimers of NAD(P)HX, a damaged form of NAD(P)H that is a result of enzymatic or heat-dependent hydration.</text>
</comment>
<keyword evidence="12" id="KW-0630">Potassium</keyword>
<evidence type="ECO:0000256" key="17">
    <source>
        <dbReference type="ARBA" id="ARBA00025153"/>
    </source>
</evidence>
<gene>
    <name evidence="23" type="ORF">EVA_06367</name>
</gene>
<evidence type="ECO:0000256" key="4">
    <source>
        <dbReference type="ARBA" id="ARBA00006001"/>
    </source>
</evidence>
<comment type="catalytic activity">
    <reaction evidence="20">
        <text>(6S)-NADPHX + ADP = AMP + phosphate + NADPH + H(+)</text>
        <dbReference type="Rhea" id="RHEA:32235"/>
        <dbReference type="ChEBI" id="CHEBI:15378"/>
        <dbReference type="ChEBI" id="CHEBI:43474"/>
        <dbReference type="ChEBI" id="CHEBI:57783"/>
        <dbReference type="ChEBI" id="CHEBI:64076"/>
        <dbReference type="ChEBI" id="CHEBI:456215"/>
        <dbReference type="ChEBI" id="CHEBI:456216"/>
        <dbReference type="EC" id="4.2.1.136"/>
    </reaction>
</comment>
<comment type="catalytic activity">
    <reaction evidence="2">
        <text>(6R)-NADPHX = (6S)-NADPHX</text>
        <dbReference type="Rhea" id="RHEA:32227"/>
        <dbReference type="ChEBI" id="CHEBI:64076"/>
        <dbReference type="ChEBI" id="CHEBI:64077"/>
        <dbReference type="EC" id="5.1.99.6"/>
    </reaction>
</comment>
<evidence type="ECO:0000256" key="3">
    <source>
        <dbReference type="ARBA" id="ARBA00001958"/>
    </source>
</evidence>
<feature type="domain" description="YjeF N-terminal" evidence="22">
    <location>
        <begin position="9"/>
        <end position="218"/>
    </location>
</feature>
<accession>J9GF74</accession>
<dbReference type="GO" id="GO:0016301">
    <property type="term" value="F:kinase activity"/>
    <property type="evidence" value="ECO:0007669"/>
    <property type="project" value="UniProtKB-KW"/>
</dbReference>
<dbReference type="EMBL" id="AMCI01001439">
    <property type="protein sequence ID" value="EJX05549.1"/>
    <property type="molecule type" value="Genomic_DNA"/>
</dbReference>
<organism evidence="23">
    <name type="scientific">gut metagenome</name>
    <dbReference type="NCBI Taxonomy" id="749906"/>
    <lineage>
        <taxon>unclassified sequences</taxon>
        <taxon>metagenomes</taxon>
        <taxon>organismal metagenomes</taxon>
    </lineage>
</organism>
<dbReference type="SUPFAM" id="SSF53613">
    <property type="entry name" value="Ribokinase-like"/>
    <property type="match status" value="1"/>
</dbReference>
<dbReference type="GO" id="GO:0005524">
    <property type="term" value="F:ATP binding"/>
    <property type="evidence" value="ECO:0007669"/>
    <property type="project" value="UniProtKB-KW"/>
</dbReference>
<dbReference type="GO" id="GO:0046872">
    <property type="term" value="F:metal ion binding"/>
    <property type="evidence" value="ECO:0007669"/>
    <property type="project" value="UniProtKB-KW"/>
</dbReference>
<name>J9GF74_9ZZZZ</name>
<dbReference type="HAMAP" id="MF_01965">
    <property type="entry name" value="NADHX_dehydratase"/>
    <property type="match status" value="1"/>
</dbReference>
<dbReference type="PROSITE" id="PS51385">
    <property type="entry name" value="YJEF_N"/>
    <property type="match status" value="1"/>
</dbReference>
<evidence type="ECO:0000256" key="2">
    <source>
        <dbReference type="ARBA" id="ARBA00000909"/>
    </source>
</evidence>
<evidence type="ECO:0000256" key="18">
    <source>
        <dbReference type="ARBA" id="ARBA00032624"/>
    </source>
</evidence>
<keyword evidence="13" id="KW-0520">NAD</keyword>
<dbReference type="CDD" id="cd01171">
    <property type="entry name" value="YXKO-related"/>
    <property type="match status" value="1"/>
</dbReference>
<comment type="catalytic activity">
    <reaction evidence="19">
        <text>(6S)-NADHX + ADP = AMP + phosphate + NADH + H(+)</text>
        <dbReference type="Rhea" id="RHEA:32223"/>
        <dbReference type="ChEBI" id="CHEBI:15378"/>
        <dbReference type="ChEBI" id="CHEBI:43474"/>
        <dbReference type="ChEBI" id="CHEBI:57945"/>
        <dbReference type="ChEBI" id="CHEBI:64074"/>
        <dbReference type="ChEBI" id="CHEBI:456215"/>
        <dbReference type="ChEBI" id="CHEBI:456216"/>
        <dbReference type="EC" id="4.2.1.136"/>
    </reaction>
</comment>
<comment type="similarity">
    <text evidence="4">In the N-terminal section; belongs to the NnrE/AIBP family.</text>
</comment>
<evidence type="ECO:0000313" key="23">
    <source>
        <dbReference type="EMBL" id="EJX05549.1"/>
    </source>
</evidence>
<dbReference type="HAMAP" id="MF_01966">
    <property type="entry name" value="NADHX_epimerase"/>
    <property type="match status" value="1"/>
</dbReference>
<dbReference type="PIRSF" id="PIRSF017184">
    <property type="entry name" value="Nnr"/>
    <property type="match status" value="1"/>
</dbReference>
<dbReference type="Gene3D" id="3.40.1190.20">
    <property type="match status" value="1"/>
</dbReference>
<evidence type="ECO:0000256" key="5">
    <source>
        <dbReference type="ARBA" id="ARBA00009524"/>
    </source>
</evidence>
<dbReference type="InterPro" id="IPR030677">
    <property type="entry name" value="Nnr"/>
</dbReference>
<dbReference type="GO" id="GO:0110051">
    <property type="term" value="P:metabolite repair"/>
    <property type="evidence" value="ECO:0007669"/>
    <property type="project" value="TreeGrafter"/>
</dbReference>
<evidence type="ECO:0000256" key="20">
    <source>
        <dbReference type="ARBA" id="ARBA00049209"/>
    </source>
</evidence>
<keyword evidence="14" id="KW-0413">Isomerase</keyword>
<comment type="similarity">
    <text evidence="5">In the C-terminal section; belongs to the NnrD/CARKD family.</text>
</comment>
<keyword evidence="16" id="KW-0511">Multifunctional enzyme</keyword>
<evidence type="ECO:0000256" key="12">
    <source>
        <dbReference type="ARBA" id="ARBA00022958"/>
    </source>
</evidence>
<dbReference type="EC" id="4.2.1.136" evidence="7"/>
<dbReference type="PROSITE" id="PS01050">
    <property type="entry name" value="YJEF_C_2"/>
    <property type="match status" value="1"/>
</dbReference>
<dbReference type="GO" id="GO:0052856">
    <property type="term" value="F:NAD(P)HX epimerase activity"/>
    <property type="evidence" value="ECO:0007669"/>
    <property type="project" value="UniProtKB-EC"/>
</dbReference>
<evidence type="ECO:0000256" key="11">
    <source>
        <dbReference type="ARBA" id="ARBA00022857"/>
    </source>
</evidence>
<evidence type="ECO:0000256" key="16">
    <source>
        <dbReference type="ARBA" id="ARBA00023268"/>
    </source>
</evidence>